<accession>A0A0D2VWC1</accession>
<reference evidence="4" key="1">
    <citation type="submission" date="2011-02" db="EMBL/GenBank/DDBJ databases">
        <title>The Genome Sequence of Capsaspora owczarzaki ATCC 30864.</title>
        <authorList>
            <person name="Russ C."/>
            <person name="Cuomo C."/>
            <person name="Burger G."/>
            <person name="Gray M.W."/>
            <person name="Holland P.W.H."/>
            <person name="King N."/>
            <person name="Lang F.B.F."/>
            <person name="Roger A.J."/>
            <person name="Ruiz-Trillo I."/>
            <person name="Young S.K."/>
            <person name="Zeng Q."/>
            <person name="Gargeya S."/>
            <person name="Alvarado L."/>
            <person name="Berlin A."/>
            <person name="Chapman S.B."/>
            <person name="Chen Z."/>
            <person name="Freedman E."/>
            <person name="Gellesch M."/>
            <person name="Goldberg J."/>
            <person name="Griggs A."/>
            <person name="Gujja S."/>
            <person name="Heilman E."/>
            <person name="Heiman D."/>
            <person name="Howarth C."/>
            <person name="Mehta T."/>
            <person name="Neiman D."/>
            <person name="Pearson M."/>
            <person name="Roberts A."/>
            <person name="Saif S."/>
            <person name="Shea T."/>
            <person name="Shenoy N."/>
            <person name="Sisk P."/>
            <person name="Stolte C."/>
            <person name="Sykes S."/>
            <person name="White J."/>
            <person name="Yandava C."/>
            <person name="Haas B."/>
            <person name="Nusbaum C."/>
            <person name="Birren B."/>
        </authorList>
    </citation>
    <scope>NUCLEOTIDE SEQUENCE</scope>
    <source>
        <strain evidence="4">ATCC 30864</strain>
    </source>
</reference>
<feature type="signal peptide" evidence="2">
    <location>
        <begin position="1"/>
        <end position="21"/>
    </location>
</feature>
<dbReference type="EMBL" id="KE346370">
    <property type="protein sequence ID" value="KJE95852.1"/>
    <property type="molecule type" value="Genomic_DNA"/>
</dbReference>
<feature type="transmembrane region" description="Helical" evidence="1">
    <location>
        <begin position="102"/>
        <end position="122"/>
    </location>
</feature>
<keyword evidence="2" id="KW-0732">Signal</keyword>
<evidence type="ECO:0000256" key="1">
    <source>
        <dbReference type="SAM" id="Phobius"/>
    </source>
</evidence>
<keyword evidence="4" id="KW-1185">Reference proteome</keyword>
<evidence type="ECO:0000256" key="2">
    <source>
        <dbReference type="SAM" id="SignalP"/>
    </source>
</evidence>
<proteinExistence type="predicted"/>
<organism evidence="3 4">
    <name type="scientific">Capsaspora owczarzaki (strain ATCC 30864)</name>
    <dbReference type="NCBI Taxonomy" id="595528"/>
    <lineage>
        <taxon>Eukaryota</taxon>
        <taxon>Filasterea</taxon>
        <taxon>Capsaspora</taxon>
    </lineage>
</organism>
<keyword evidence="1" id="KW-1133">Transmembrane helix</keyword>
<feature type="chain" id="PRO_5002253953" evidence="2">
    <location>
        <begin position="22"/>
        <end position="178"/>
    </location>
</feature>
<protein>
    <submittedName>
        <fullName evidence="3">Uncharacterized protein</fullName>
    </submittedName>
</protein>
<name>A0A0D2VWC1_CAPO3</name>
<gene>
    <name evidence="3" type="ORF">CAOG_006255</name>
</gene>
<evidence type="ECO:0000313" key="3">
    <source>
        <dbReference type="EMBL" id="KJE95852.1"/>
    </source>
</evidence>
<evidence type="ECO:0000313" key="4">
    <source>
        <dbReference type="Proteomes" id="UP000008743"/>
    </source>
</evidence>
<dbReference type="AlphaFoldDB" id="A0A0D2VWC1"/>
<keyword evidence="1" id="KW-0812">Transmembrane</keyword>
<sequence length="178" mass="18487">MSFLLPIGAAVGTIFLGAAQGVPVSQIPGASIDFYFNRVAAVVGSDSMTLSYWDSLELPGVPFTFDSMIRGGLVLTAAALVSSITVFFLGLVGMKTNQKLPYLLATVCAFLVILFGSIGLGIHRKYVEDLLENAGSPESPDNGPGFALQIVGILIHIPIVAIALMLASKASGDSPSKA</sequence>
<dbReference type="Proteomes" id="UP000008743">
    <property type="component" value="Unassembled WGS sequence"/>
</dbReference>
<keyword evidence="1" id="KW-0472">Membrane</keyword>
<dbReference type="RefSeq" id="XP_004345004.2">
    <property type="nucleotide sequence ID" value="XM_004344954.2"/>
</dbReference>
<dbReference type="InParanoid" id="A0A0D2VWC1"/>
<feature type="transmembrane region" description="Helical" evidence="1">
    <location>
        <begin position="146"/>
        <end position="167"/>
    </location>
</feature>
<feature type="transmembrane region" description="Helical" evidence="1">
    <location>
        <begin position="68"/>
        <end position="90"/>
    </location>
</feature>